<evidence type="ECO:0000313" key="4">
    <source>
        <dbReference type="Proteomes" id="UP000245124"/>
    </source>
</evidence>
<gene>
    <name evidence="3" type="ORF">NIES4072_15290</name>
</gene>
<dbReference type="Pfam" id="PF02604">
    <property type="entry name" value="PhdYeFM_antitox"/>
    <property type="match status" value="1"/>
</dbReference>
<name>A0A2R5FGW8_NOSCO</name>
<evidence type="ECO:0000256" key="1">
    <source>
        <dbReference type="ARBA" id="ARBA00009981"/>
    </source>
</evidence>
<comment type="caution">
    <text evidence="3">The sequence shown here is derived from an EMBL/GenBank/DDBJ whole genome shotgun (WGS) entry which is preliminary data.</text>
</comment>
<proteinExistence type="inferred from homology"/>
<dbReference type="Proteomes" id="UP000245124">
    <property type="component" value="Unassembled WGS sequence"/>
</dbReference>
<evidence type="ECO:0000313" key="3">
    <source>
        <dbReference type="EMBL" id="GBG17867.1"/>
    </source>
</evidence>
<evidence type="ECO:0000256" key="2">
    <source>
        <dbReference type="RuleBase" id="RU362080"/>
    </source>
</evidence>
<dbReference type="PANTHER" id="PTHR33713:SF10">
    <property type="entry name" value="ANTITOXIN YAFN"/>
    <property type="match status" value="1"/>
</dbReference>
<sequence length="97" mass="10737">MSKIVKITMQTYTLTDARNRHGEVFDKAATEPVLLTKQSRPSHVIISAESYQKLINRLEELEDMVFGQAAEVALSESKMIGTEAFTSALKHLANGEA</sequence>
<dbReference type="NCBIfam" id="TIGR01552">
    <property type="entry name" value="phd_fam"/>
    <property type="match status" value="1"/>
</dbReference>
<protein>
    <recommendedName>
        <fullName evidence="2">Antitoxin</fullName>
    </recommendedName>
</protein>
<accession>A0A2R5FGW8</accession>
<comment type="function">
    <text evidence="2">Antitoxin component of a type II toxin-antitoxin (TA) system.</text>
</comment>
<dbReference type="EMBL" id="BDUD01000001">
    <property type="protein sequence ID" value="GBG17867.1"/>
    <property type="molecule type" value="Genomic_DNA"/>
</dbReference>
<dbReference type="Gene3D" id="3.40.1620.10">
    <property type="entry name" value="YefM-like domain"/>
    <property type="match status" value="1"/>
</dbReference>
<reference evidence="3 4" key="1">
    <citation type="submission" date="2017-06" db="EMBL/GenBank/DDBJ databases">
        <title>Genome sequencing of cyanobaciteial culture collection at National Institute for Environmental Studies (NIES).</title>
        <authorList>
            <person name="Hirose Y."/>
            <person name="Shimura Y."/>
            <person name="Fujisawa T."/>
            <person name="Nakamura Y."/>
            <person name="Kawachi M."/>
        </authorList>
    </citation>
    <scope>NUCLEOTIDE SEQUENCE [LARGE SCALE GENOMIC DNA]</scope>
    <source>
        <strain evidence="3 4">NIES-4072</strain>
    </source>
</reference>
<dbReference type="PANTHER" id="PTHR33713">
    <property type="entry name" value="ANTITOXIN YAFN-RELATED"/>
    <property type="match status" value="1"/>
</dbReference>
<dbReference type="RefSeq" id="WP_244919165.1">
    <property type="nucleotide sequence ID" value="NZ_BDUD01000001.1"/>
</dbReference>
<dbReference type="SUPFAM" id="SSF143120">
    <property type="entry name" value="YefM-like"/>
    <property type="match status" value="1"/>
</dbReference>
<dbReference type="InterPro" id="IPR006442">
    <property type="entry name" value="Antitoxin_Phd/YefM"/>
</dbReference>
<comment type="similarity">
    <text evidence="1 2">Belongs to the phD/YefM antitoxin family.</text>
</comment>
<dbReference type="InterPro" id="IPR051405">
    <property type="entry name" value="phD/YefM_antitoxin"/>
</dbReference>
<dbReference type="InterPro" id="IPR036165">
    <property type="entry name" value="YefM-like_sf"/>
</dbReference>
<organism evidence="3 4">
    <name type="scientific">Nostoc commune NIES-4072</name>
    <dbReference type="NCBI Taxonomy" id="2005467"/>
    <lineage>
        <taxon>Bacteria</taxon>
        <taxon>Bacillati</taxon>
        <taxon>Cyanobacteriota</taxon>
        <taxon>Cyanophyceae</taxon>
        <taxon>Nostocales</taxon>
        <taxon>Nostocaceae</taxon>
        <taxon>Nostoc</taxon>
    </lineage>
</organism>
<keyword evidence="4" id="KW-1185">Reference proteome</keyword>
<dbReference type="AlphaFoldDB" id="A0A2R5FGW8"/>